<evidence type="ECO:0000313" key="2">
    <source>
        <dbReference type="EMBL" id="MFC3165018.1"/>
    </source>
</evidence>
<dbReference type="SUPFAM" id="SSF53474">
    <property type="entry name" value="alpha/beta-Hydrolases"/>
    <property type="match status" value="1"/>
</dbReference>
<feature type="domain" description="AB hydrolase-1" evidence="1">
    <location>
        <begin position="10"/>
        <end position="139"/>
    </location>
</feature>
<reference evidence="3" key="1">
    <citation type="journal article" date="2019" name="Int. J. Syst. Evol. Microbiol.">
        <title>The Global Catalogue of Microorganisms (GCM) 10K type strain sequencing project: providing services to taxonomists for standard genome sequencing and annotation.</title>
        <authorList>
            <consortium name="The Broad Institute Genomics Platform"/>
            <consortium name="The Broad Institute Genome Sequencing Center for Infectious Disease"/>
            <person name="Wu L."/>
            <person name="Ma J."/>
        </authorList>
    </citation>
    <scope>NUCLEOTIDE SEQUENCE [LARGE SCALE GENOMIC DNA]</scope>
    <source>
        <strain evidence="3">KCTC 52231</strain>
    </source>
</reference>
<dbReference type="RefSeq" id="WP_182304784.1">
    <property type="nucleotide sequence ID" value="NZ_CP059896.1"/>
</dbReference>
<sequence length="187" mass="19800">MSGTGNPIQILFIQGGGEGTHDAWDDKLVASLQAALGPGYEVLYPRMPDEDDPGFRTWSTAIAAEIARLAPGAILVGHSVGGTIAIHTLAKRPALLRDLAAVFLLAAPYVGDGGWPSDEIDVAPGWASGLSAVPVILYKGDADDTTPMAHADLYARDIPHAKLRRLNGRDHQFNNDLTDIAGDIRQA</sequence>
<name>A0ABV7I5D4_9HYPH</name>
<dbReference type="Gene3D" id="3.40.50.1820">
    <property type="entry name" value="alpha/beta hydrolase"/>
    <property type="match status" value="1"/>
</dbReference>
<evidence type="ECO:0000259" key="1">
    <source>
        <dbReference type="Pfam" id="PF12697"/>
    </source>
</evidence>
<dbReference type="EMBL" id="JBHRTG010000019">
    <property type="protein sequence ID" value="MFC3165018.1"/>
    <property type="molecule type" value="Genomic_DNA"/>
</dbReference>
<keyword evidence="3" id="KW-1185">Reference proteome</keyword>
<keyword evidence="2" id="KW-0378">Hydrolase</keyword>
<dbReference type="GO" id="GO:0016787">
    <property type="term" value="F:hydrolase activity"/>
    <property type="evidence" value="ECO:0007669"/>
    <property type="project" value="UniProtKB-KW"/>
</dbReference>
<dbReference type="InterPro" id="IPR000073">
    <property type="entry name" value="AB_hydrolase_1"/>
</dbReference>
<gene>
    <name evidence="2" type="ORF">ACFOHV_17185</name>
</gene>
<dbReference type="Proteomes" id="UP001595647">
    <property type="component" value="Unassembled WGS sequence"/>
</dbReference>
<protein>
    <submittedName>
        <fullName evidence="2">Alpha/beta fold hydrolase</fullName>
    </submittedName>
</protein>
<evidence type="ECO:0000313" key="3">
    <source>
        <dbReference type="Proteomes" id="UP001595647"/>
    </source>
</evidence>
<dbReference type="Pfam" id="PF12697">
    <property type="entry name" value="Abhydrolase_6"/>
    <property type="match status" value="1"/>
</dbReference>
<comment type="caution">
    <text evidence="2">The sequence shown here is derived from an EMBL/GenBank/DDBJ whole genome shotgun (WGS) entry which is preliminary data.</text>
</comment>
<dbReference type="InterPro" id="IPR029058">
    <property type="entry name" value="AB_hydrolase_fold"/>
</dbReference>
<organism evidence="2 3">
    <name type="scientific">Ciceribacter thiooxidans</name>
    <dbReference type="NCBI Taxonomy" id="1969821"/>
    <lineage>
        <taxon>Bacteria</taxon>
        <taxon>Pseudomonadati</taxon>
        <taxon>Pseudomonadota</taxon>
        <taxon>Alphaproteobacteria</taxon>
        <taxon>Hyphomicrobiales</taxon>
        <taxon>Rhizobiaceae</taxon>
        <taxon>Ciceribacter</taxon>
    </lineage>
</organism>
<accession>A0ABV7I5D4</accession>
<proteinExistence type="predicted"/>